<evidence type="ECO:0000259" key="1">
    <source>
        <dbReference type="Pfam" id="PF16261"/>
    </source>
</evidence>
<feature type="domain" description="Conserved hypothetical protein CHP03032" evidence="1">
    <location>
        <begin position="2"/>
        <end position="207"/>
    </location>
</feature>
<proteinExistence type="predicted"/>
<dbReference type="AlphaFoldDB" id="A0A0F9GKA5"/>
<dbReference type="SUPFAM" id="SSF63829">
    <property type="entry name" value="Calcium-dependent phosphotriesterase"/>
    <property type="match status" value="1"/>
</dbReference>
<dbReference type="Pfam" id="PF16261">
    <property type="entry name" value="DUF4915"/>
    <property type="match status" value="1"/>
</dbReference>
<accession>A0A0F9GKA5</accession>
<dbReference type="EMBL" id="LAZR01026091">
    <property type="protein sequence ID" value="KKL69830.1"/>
    <property type="molecule type" value="Genomic_DNA"/>
</dbReference>
<protein>
    <recommendedName>
        <fullName evidence="1">Conserved hypothetical protein CHP03032 domain-containing protein</fullName>
    </recommendedName>
</protein>
<name>A0A0F9GKA5_9ZZZZ</name>
<sequence>MWGVITSFSCLALIDDSFSFIPKWKPSFIKELASEDRCHLNGMAMSEGVPLYVTALGSGNEQQSWRKNLPKGRVLIHVPTGEIILSDLSMPHSPRIYDGKLYMLFSATGEVVCVDTDNGTYDVINELKGFIRGLARCDDYLFICLSRLRKNSSTFKDLPIAEKATSSGVTVVHLPTGAIVARLMYESSVDEIFDIQIIPGMIRPGILNTEGDTYKLALTTPDATYWAAVEKNKK</sequence>
<dbReference type="NCBIfam" id="TIGR03032">
    <property type="entry name" value="TIGR03032 family protein"/>
    <property type="match status" value="1"/>
</dbReference>
<gene>
    <name evidence="2" type="ORF">LCGC14_2111000</name>
</gene>
<reference evidence="2" key="1">
    <citation type="journal article" date="2015" name="Nature">
        <title>Complex archaea that bridge the gap between prokaryotes and eukaryotes.</title>
        <authorList>
            <person name="Spang A."/>
            <person name="Saw J.H."/>
            <person name="Jorgensen S.L."/>
            <person name="Zaremba-Niedzwiedzka K."/>
            <person name="Martijn J."/>
            <person name="Lind A.E."/>
            <person name="van Eijk R."/>
            <person name="Schleper C."/>
            <person name="Guy L."/>
            <person name="Ettema T.J."/>
        </authorList>
    </citation>
    <scope>NUCLEOTIDE SEQUENCE</scope>
</reference>
<evidence type="ECO:0000313" key="2">
    <source>
        <dbReference type="EMBL" id="KKL69830.1"/>
    </source>
</evidence>
<dbReference type="InterPro" id="IPR017481">
    <property type="entry name" value="CHP03032"/>
</dbReference>
<organism evidence="2">
    <name type="scientific">marine sediment metagenome</name>
    <dbReference type="NCBI Taxonomy" id="412755"/>
    <lineage>
        <taxon>unclassified sequences</taxon>
        <taxon>metagenomes</taxon>
        <taxon>ecological metagenomes</taxon>
    </lineage>
</organism>
<comment type="caution">
    <text evidence="2">The sequence shown here is derived from an EMBL/GenBank/DDBJ whole genome shotgun (WGS) entry which is preliminary data.</text>
</comment>